<evidence type="ECO:0000256" key="1">
    <source>
        <dbReference type="SAM" id="MobiDB-lite"/>
    </source>
</evidence>
<name>A0ABT6N775_9SPHN</name>
<accession>A0ABT6N775</accession>
<dbReference type="RefSeq" id="WP_281046307.1">
    <property type="nucleotide sequence ID" value="NZ_JARYGZ010000005.1"/>
</dbReference>
<sequence>MPRRRPVRLAQPEPRPLVPAEALARLGATDGDDTAESAPPHPSGASITGRAPRHDAITPARKRRFIEVLAATGSVSEAARQVGASRQSFYALRSTYEDEIFLAAWDRALSAATDILANVAYERAIEGVEEPVFWRGELVGTRRRYNDRLLMQLLRVRNPSGYAPLSDQRGWYTEIVEGAEPSISELLDAIAPSTASSPPGSATKRAD</sequence>
<comment type="caution">
    <text evidence="2">The sequence shown here is derived from an EMBL/GenBank/DDBJ whole genome shotgun (WGS) entry which is preliminary data.</text>
</comment>
<reference evidence="2" key="1">
    <citation type="submission" date="2023-04" db="EMBL/GenBank/DDBJ databases">
        <title>Sphingomonas sp. MAHUQ-71 isolated from rice field.</title>
        <authorList>
            <person name="Huq M.A."/>
        </authorList>
    </citation>
    <scope>NUCLEOTIDE SEQUENCE</scope>
    <source>
        <strain evidence="2">MAHUQ-71</strain>
    </source>
</reference>
<evidence type="ECO:0000313" key="2">
    <source>
        <dbReference type="EMBL" id="MDH7640962.1"/>
    </source>
</evidence>
<dbReference type="Proteomes" id="UP001160625">
    <property type="component" value="Unassembled WGS sequence"/>
</dbReference>
<evidence type="ECO:0000313" key="3">
    <source>
        <dbReference type="Proteomes" id="UP001160625"/>
    </source>
</evidence>
<protein>
    <submittedName>
        <fullName evidence="2">Uncharacterized protein</fullName>
    </submittedName>
</protein>
<organism evidence="2 3">
    <name type="scientific">Sphingomonas oryzagri</name>
    <dbReference type="NCBI Taxonomy" id="3042314"/>
    <lineage>
        <taxon>Bacteria</taxon>
        <taxon>Pseudomonadati</taxon>
        <taxon>Pseudomonadota</taxon>
        <taxon>Alphaproteobacteria</taxon>
        <taxon>Sphingomonadales</taxon>
        <taxon>Sphingomonadaceae</taxon>
        <taxon>Sphingomonas</taxon>
    </lineage>
</organism>
<proteinExistence type="predicted"/>
<dbReference type="EMBL" id="JARYGZ010000005">
    <property type="protein sequence ID" value="MDH7640962.1"/>
    <property type="molecule type" value="Genomic_DNA"/>
</dbReference>
<keyword evidence="3" id="KW-1185">Reference proteome</keyword>
<feature type="region of interest" description="Disordered" evidence="1">
    <location>
        <begin position="1"/>
        <end position="54"/>
    </location>
</feature>
<gene>
    <name evidence="2" type="ORF">QGN17_19670</name>
</gene>